<comment type="caution">
    <text evidence="1">The sequence shown here is derived from an EMBL/GenBank/DDBJ whole genome shotgun (WGS) entry which is preliminary data.</text>
</comment>
<proteinExistence type="predicted"/>
<dbReference type="RefSeq" id="WP_112112115.1">
    <property type="nucleotide sequence ID" value="NZ_QLSZ01000001.1"/>
</dbReference>
<organism evidence="1 2">
    <name type="scientific">Flavobacterium aciduliphilum</name>
    <dbReference type="NCBI Taxonomy" id="1101402"/>
    <lineage>
        <taxon>Bacteria</taxon>
        <taxon>Pseudomonadati</taxon>
        <taxon>Bacteroidota</taxon>
        <taxon>Flavobacteriia</taxon>
        <taxon>Flavobacteriales</taxon>
        <taxon>Flavobacteriaceae</taxon>
        <taxon>Flavobacterium</taxon>
    </lineage>
</organism>
<keyword evidence="2" id="KW-1185">Reference proteome</keyword>
<evidence type="ECO:0000313" key="2">
    <source>
        <dbReference type="Proteomes" id="UP000248840"/>
    </source>
</evidence>
<accession>A0A328YQW8</accession>
<dbReference type="EMBL" id="QLSZ01000001">
    <property type="protein sequence ID" value="RAR75764.1"/>
    <property type="molecule type" value="Genomic_DNA"/>
</dbReference>
<dbReference type="Proteomes" id="UP000248840">
    <property type="component" value="Unassembled WGS sequence"/>
</dbReference>
<sequence length="104" mass="12179">MSTLKELIKTHFEEDLPISGGKGNLIDNPIIIHKEIFNDYIGVEYFILKCLGEIRGISWKKIEQSLLFNNGRNIDKIKIETTFKTKTEVITQIENYYFDITECY</sequence>
<gene>
    <name evidence="1" type="ORF">CLV55_101469</name>
</gene>
<dbReference type="AlphaFoldDB" id="A0A328YQW8"/>
<name>A0A328YQW8_9FLAO</name>
<evidence type="ECO:0000313" key="1">
    <source>
        <dbReference type="EMBL" id="RAR75764.1"/>
    </source>
</evidence>
<protein>
    <submittedName>
        <fullName evidence="1">Uncharacterized protein</fullName>
    </submittedName>
</protein>
<dbReference type="OrthoDB" id="1493980at2"/>
<reference evidence="1 2" key="1">
    <citation type="submission" date="2018-06" db="EMBL/GenBank/DDBJ databases">
        <title>Genomic Encyclopedia of Archaeal and Bacterial Type Strains, Phase II (KMG-II): from individual species to whole genera.</title>
        <authorList>
            <person name="Goeker M."/>
        </authorList>
    </citation>
    <scope>NUCLEOTIDE SEQUENCE [LARGE SCALE GENOMIC DNA]</scope>
    <source>
        <strain evidence="1 2">DSM 25663</strain>
    </source>
</reference>